<reference evidence="3" key="1">
    <citation type="submission" date="2017-06" db="EMBL/GenBank/DDBJ databases">
        <authorList>
            <person name="Varghese N."/>
            <person name="Submissions S."/>
        </authorList>
    </citation>
    <scope>NUCLEOTIDE SEQUENCE [LARGE SCALE GENOMIC DNA]</scope>
    <source>
        <strain evidence="3">JCM 23211</strain>
    </source>
</reference>
<sequence>MRRSPSVTGSDSLVHCTVAGGDMRSAGGVATSKIQSVTGGGQHAVIVGGGEVVGAGWFSMWASMQSERSDSIIRFGRKVVPRGPREWFGRLALGGQWQYPFVPQHPTIRALGFNAVGAAHSAILPSACQRELWGVVATSNSATVRDVRSAELASQFGLELPVVPDSAAALFETRRFADYRSLTPAGGSVQSSGVVVQMSRAWANGCTKETIDALSRIGTEADGLTLLAVGMAGAHSDQVGLGAIASQLKCPTTLLVPQTIDEIVETIARSSLIIASSLHVNITAMAAGIKQVPLGGVKKLAAYMETWGFEYERPVAGWGIVESAGVATDQESVSARVSRAQKLAALAKEATDLVVRSTFDDCATWNSN</sequence>
<protein>
    <submittedName>
        <fullName evidence="2">Polysaccharide pyruvyl transferase</fullName>
    </submittedName>
</protein>
<dbReference type="Proteomes" id="UP000198327">
    <property type="component" value="Unassembled WGS sequence"/>
</dbReference>
<keyword evidence="3" id="KW-1185">Reference proteome</keyword>
<accession>A0A239MER1</accession>
<name>A0A239MER1_9NOCA</name>
<evidence type="ECO:0000313" key="3">
    <source>
        <dbReference type="Proteomes" id="UP000198327"/>
    </source>
</evidence>
<organism evidence="2 3">
    <name type="scientific">Rhodococcoides kyotonense</name>
    <dbReference type="NCBI Taxonomy" id="398843"/>
    <lineage>
        <taxon>Bacteria</taxon>
        <taxon>Bacillati</taxon>
        <taxon>Actinomycetota</taxon>
        <taxon>Actinomycetes</taxon>
        <taxon>Mycobacteriales</taxon>
        <taxon>Nocardiaceae</taxon>
        <taxon>Rhodococcoides</taxon>
    </lineage>
</organism>
<dbReference type="EMBL" id="FZOW01000017">
    <property type="protein sequence ID" value="SNT40594.1"/>
    <property type="molecule type" value="Genomic_DNA"/>
</dbReference>
<dbReference type="InterPro" id="IPR007345">
    <property type="entry name" value="Polysacch_pyruvyl_Trfase"/>
</dbReference>
<proteinExistence type="predicted"/>
<dbReference type="AlphaFoldDB" id="A0A239MER1"/>
<evidence type="ECO:0000313" key="2">
    <source>
        <dbReference type="EMBL" id="SNT40594.1"/>
    </source>
</evidence>
<gene>
    <name evidence="2" type="ORF">SAMN05421642_11780</name>
</gene>
<keyword evidence="2" id="KW-0808">Transferase</keyword>
<dbReference type="Pfam" id="PF04230">
    <property type="entry name" value="PS_pyruv_trans"/>
    <property type="match status" value="1"/>
</dbReference>
<evidence type="ECO:0000259" key="1">
    <source>
        <dbReference type="Pfam" id="PF04230"/>
    </source>
</evidence>
<dbReference type="GO" id="GO:0016740">
    <property type="term" value="F:transferase activity"/>
    <property type="evidence" value="ECO:0007669"/>
    <property type="project" value="UniProtKB-KW"/>
</dbReference>
<feature type="domain" description="Polysaccharide pyruvyl transferase" evidence="1">
    <location>
        <begin position="116"/>
        <end position="294"/>
    </location>
</feature>